<evidence type="ECO:0000313" key="1">
    <source>
        <dbReference type="EMBL" id="KAB2104186.1"/>
    </source>
</evidence>
<keyword evidence="2" id="KW-1185">Reference proteome</keyword>
<gene>
    <name evidence="1" type="ORF">AG0111_0g7360</name>
</gene>
<organism evidence="1 2">
    <name type="scientific">Alternaria gaisen</name>
    <dbReference type="NCBI Taxonomy" id="167740"/>
    <lineage>
        <taxon>Eukaryota</taxon>
        <taxon>Fungi</taxon>
        <taxon>Dikarya</taxon>
        <taxon>Ascomycota</taxon>
        <taxon>Pezizomycotina</taxon>
        <taxon>Dothideomycetes</taxon>
        <taxon>Pleosporomycetidae</taxon>
        <taxon>Pleosporales</taxon>
        <taxon>Pleosporineae</taxon>
        <taxon>Pleosporaceae</taxon>
        <taxon>Alternaria</taxon>
        <taxon>Alternaria sect. Alternaria</taxon>
    </lineage>
</organism>
<dbReference type="Proteomes" id="UP000293547">
    <property type="component" value="Unassembled WGS sequence"/>
</dbReference>
<evidence type="ECO:0000313" key="2">
    <source>
        <dbReference type="Proteomes" id="UP000293547"/>
    </source>
</evidence>
<name>A0ACB6FID6_9PLEO</name>
<proteinExistence type="predicted"/>
<reference evidence="1 2" key="1">
    <citation type="journal article" date="2019" name="bioRxiv">
        <title>Genomics, evolutionary history and diagnostics of the Alternaria alternata species group including apple and Asian pear pathotypes.</title>
        <authorList>
            <person name="Armitage A.D."/>
            <person name="Cockerton H.M."/>
            <person name="Sreenivasaprasad S."/>
            <person name="Woodhall J.W."/>
            <person name="Lane C.R."/>
            <person name="Harrison R.J."/>
            <person name="Clarkson J.P."/>
        </authorList>
    </citation>
    <scope>NUCLEOTIDE SEQUENCE [LARGE SCALE GENOMIC DNA]</scope>
    <source>
        <strain evidence="1 2">FERA 650</strain>
    </source>
</reference>
<protein>
    <submittedName>
        <fullName evidence="1">Uncharacterized protein</fullName>
    </submittedName>
</protein>
<sequence length="472" mass="52495">MSDNLKTSPPPEAESQSASRDTTPLLEKSTSSATRYAKKTIGFRCVFGQSHVFCLICQFIIGPDLFTIVSRVLESTGTGRTLLALFALALLALVTSRGLVQMLRLWPIQSNAIIFAQNYVDPWLGIVIGWLPCLMYSCWYVGSTVQRATLIDALGLGRTSDIFTKAITFAVPVLFALIPNEWLKHLQGWLVAIKLLIASAILIIMVYVNESVAYSQSRLVSREDAIFSGDLVHKYITGTMYAAFMLSRIYFGVETLSSVAPEMTVESPGLHESDEGSSVQQLLRVYKDRLTTPTMIAFCIALMLYAVTVTITNETFQTANSLRSHHDGRLDLTDSILITTSEAASESLAFWIKILFIILSVETDGFVLRAASRKLYWMAVKFSGRTDGTSHFGKRSTRLGFLWSWLSSKSKSDEPLMSVLSLTLLPIVLLSVKRLYPSATVVILRFVQEFVCSGTLVLWMMRAVVNVRFHKS</sequence>
<comment type="caution">
    <text evidence="1">The sequence shown here is derived from an EMBL/GenBank/DDBJ whole genome shotgun (WGS) entry which is preliminary data.</text>
</comment>
<dbReference type="EMBL" id="PDWZ02000007">
    <property type="protein sequence ID" value="KAB2104186.1"/>
    <property type="molecule type" value="Genomic_DNA"/>
</dbReference>
<accession>A0ACB6FID6</accession>